<comment type="subcellular location">
    <subcellularLocation>
        <location evidence="2">Membrane</location>
        <topology evidence="2">Single-pass membrane protein</topology>
    </subcellularLocation>
</comment>
<dbReference type="PANTHER" id="PTHR46913">
    <property type="entry name" value="RING-H2 FINGER PROTEIN ATL16"/>
    <property type="match status" value="1"/>
</dbReference>
<dbReference type="InterPro" id="IPR013083">
    <property type="entry name" value="Znf_RING/FYVE/PHD"/>
</dbReference>
<evidence type="ECO:0000259" key="17">
    <source>
        <dbReference type="PROSITE" id="PS50089"/>
    </source>
</evidence>
<evidence type="ECO:0000256" key="1">
    <source>
        <dbReference type="ARBA" id="ARBA00000900"/>
    </source>
</evidence>
<dbReference type="SUPFAM" id="SSF57850">
    <property type="entry name" value="RING/U-box"/>
    <property type="match status" value="1"/>
</dbReference>
<sequence>MADENTKFQPRPRGYVQQPEGYALSGKIMLSAIVILFTVVFLIICFHIYARCFLIRNRPLHNNRRLRHRRRHRTRRTHFIFTANPPSNDTVFVVSRGLDSSTLKSIPTFVYSSTTHDDLVECAVCLSEFEENEKGRTLPKCNHNFHIECIDMWFHSHSTCPLCRSPVNPEISEPGLEIPIEIVIDNAELEPVTSSSGPCESCRNEGVDIGSGSGSGSGSSSGSSNSTSSLAIEVRRTDESFKGLEEEIQGSPGSQGLRSPGSRILSLKRILSREKKASMSSSLSFCGSVAEIDPEKGEEEVPNQERERRERK</sequence>
<dbReference type="SMART" id="SM00184">
    <property type="entry name" value="RING"/>
    <property type="match status" value="1"/>
</dbReference>
<dbReference type="OMA" id="MVFFTAD"/>
<reference evidence="18 19" key="1">
    <citation type="journal article" date="2017" name="Mol. Plant">
        <title>The Genome of Medicinal Plant Macleaya cordata Provides New Insights into Benzylisoquinoline Alkaloids Metabolism.</title>
        <authorList>
            <person name="Liu X."/>
            <person name="Liu Y."/>
            <person name="Huang P."/>
            <person name="Ma Y."/>
            <person name="Qing Z."/>
            <person name="Tang Q."/>
            <person name="Cao H."/>
            <person name="Cheng P."/>
            <person name="Zheng Y."/>
            <person name="Yuan Z."/>
            <person name="Zhou Y."/>
            <person name="Liu J."/>
            <person name="Tang Z."/>
            <person name="Zhuo Y."/>
            <person name="Zhang Y."/>
            <person name="Yu L."/>
            <person name="Huang J."/>
            <person name="Yang P."/>
            <person name="Peng Q."/>
            <person name="Zhang J."/>
            <person name="Jiang W."/>
            <person name="Zhang Z."/>
            <person name="Lin K."/>
            <person name="Ro D.K."/>
            <person name="Chen X."/>
            <person name="Xiong X."/>
            <person name="Shang Y."/>
            <person name="Huang S."/>
            <person name="Zeng J."/>
        </authorList>
    </citation>
    <scope>NUCLEOTIDE SEQUENCE [LARGE SCALE GENOMIC DNA]</scope>
    <source>
        <strain evidence="19">cv. BLH2017</strain>
        <tissue evidence="18">Root</tissue>
    </source>
</reference>
<feature type="domain" description="RING-type" evidence="17">
    <location>
        <begin position="122"/>
        <end position="164"/>
    </location>
</feature>
<feature type="region of interest" description="Disordered" evidence="15">
    <location>
        <begin position="191"/>
        <end position="230"/>
    </location>
</feature>
<dbReference type="GO" id="GO:0016020">
    <property type="term" value="C:membrane"/>
    <property type="evidence" value="ECO:0007669"/>
    <property type="project" value="UniProtKB-SubCell"/>
</dbReference>
<dbReference type="FunCoup" id="A0A200QSI3">
    <property type="interactions" value="14"/>
</dbReference>
<proteinExistence type="inferred from homology"/>
<dbReference type="CDD" id="cd16461">
    <property type="entry name" value="RING-H2_EL5-like"/>
    <property type="match status" value="1"/>
</dbReference>
<comment type="similarity">
    <text evidence="13">Belongs to the RING-type zinc finger family. ATL subfamily.</text>
</comment>
<accession>A0A200QSI3</accession>
<dbReference type="Gene3D" id="3.30.40.10">
    <property type="entry name" value="Zinc/RING finger domain, C3HC4 (zinc finger)"/>
    <property type="match status" value="1"/>
</dbReference>
<evidence type="ECO:0000256" key="15">
    <source>
        <dbReference type="SAM" id="MobiDB-lite"/>
    </source>
</evidence>
<keyword evidence="19" id="KW-1185">Reference proteome</keyword>
<evidence type="ECO:0000256" key="11">
    <source>
        <dbReference type="ARBA" id="ARBA00022989"/>
    </source>
</evidence>
<comment type="pathway">
    <text evidence="3">Protein modification; protein ubiquitination.</text>
</comment>
<feature type="compositionally biased region" description="Low complexity" evidence="15">
    <location>
        <begin position="220"/>
        <end position="229"/>
    </location>
</feature>
<gene>
    <name evidence="18" type="ORF">BVC80_8775g18</name>
</gene>
<keyword evidence="7" id="KW-0479">Metal-binding</keyword>
<evidence type="ECO:0000313" key="18">
    <source>
        <dbReference type="EMBL" id="OVA13434.1"/>
    </source>
</evidence>
<feature type="region of interest" description="Disordered" evidence="15">
    <location>
        <begin position="275"/>
        <end position="312"/>
    </location>
</feature>
<evidence type="ECO:0000313" key="19">
    <source>
        <dbReference type="Proteomes" id="UP000195402"/>
    </source>
</evidence>
<keyword evidence="9" id="KW-0833">Ubl conjugation pathway</keyword>
<evidence type="ECO:0000256" key="14">
    <source>
        <dbReference type="PROSITE-ProRule" id="PRU00175"/>
    </source>
</evidence>
<evidence type="ECO:0000256" key="4">
    <source>
        <dbReference type="ARBA" id="ARBA00012483"/>
    </source>
</evidence>
<evidence type="ECO:0000256" key="7">
    <source>
        <dbReference type="ARBA" id="ARBA00022723"/>
    </source>
</evidence>
<evidence type="ECO:0000256" key="10">
    <source>
        <dbReference type="ARBA" id="ARBA00022833"/>
    </source>
</evidence>
<feature type="compositionally biased region" description="Basic and acidic residues" evidence="15">
    <location>
        <begin position="303"/>
        <end position="312"/>
    </location>
</feature>
<keyword evidence="8 14" id="KW-0863">Zinc-finger</keyword>
<evidence type="ECO:0000256" key="13">
    <source>
        <dbReference type="ARBA" id="ARBA00024209"/>
    </source>
</evidence>
<dbReference type="STRING" id="56857.A0A200QSI3"/>
<dbReference type="InParanoid" id="A0A200QSI3"/>
<feature type="compositionally biased region" description="Gly residues" evidence="15">
    <location>
        <begin position="209"/>
        <end position="219"/>
    </location>
</feature>
<comment type="caution">
    <text evidence="18">The sequence shown here is derived from an EMBL/GenBank/DDBJ whole genome shotgun (WGS) entry which is preliminary data.</text>
</comment>
<dbReference type="AlphaFoldDB" id="A0A200QSI3"/>
<dbReference type="InterPro" id="IPR001841">
    <property type="entry name" value="Znf_RING"/>
</dbReference>
<comment type="catalytic activity">
    <reaction evidence="1">
        <text>S-ubiquitinyl-[E2 ubiquitin-conjugating enzyme]-L-cysteine + [acceptor protein]-L-lysine = [E2 ubiquitin-conjugating enzyme]-L-cysteine + N(6)-ubiquitinyl-[acceptor protein]-L-lysine.</text>
        <dbReference type="EC" id="2.3.2.27"/>
    </reaction>
</comment>
<keyword evidence="11 16" id="KW-1133">Transmembrane helix</keyword>
<evidence type="ECO:0000256" key="16">
    <source>
        <dbReference type="SAM" id="Phobius"/>
    </source>
</evidence>
<keyword evidence="6 16" id="KW-0812">Transmembrane</keyword>
<dbReference type="InterPro" id="IPR044600">
    <property type="entry name" value="ATL1/ATL16-like"/>
</dbReference>
<evidence type="ECO:0000256" key="12">
    <source>
        <dbReference type="ARBA" id="ARBA00023136"/>
    </source>
</evidence>
<keyword evidence="12 16" id="KW-0472">Membrane</keyword>
<evidence type="ECO:0000256" key="8">
    <source>
        <dbReference type="ARBA" id="ARBA00022771"/>
    </source>
</evidence>
<protein>
    <recommendedName>
        <fullName evidence="4">RING-type E3 ubiquitin transferase</fullName>
        <ecNumber evidence="4">2.3.2.27</ecNumber>
    </recommendedName>
</protein>
<name>A0A200QSI3_MACCD</name>
<dbReference type="PROSITE" id="PS50089">
    <property type="entry name" value="ZF_RING_2"/>
    <property type="match status" value="1"/>
</dbReference>
<dbReference type="EMBL" id="MVGT01001142">
    <property type="protein sequence ID" value="OVA13434.1"/>
    <property type="molecule type" value="Genomic_DNA"/>
</dbReference>
<evidence type="ECO:0000256" key="3">
    <source>
        <dbReference type="ARBA" id="ARBA00004906"/>
    </source>
</evidence>
<keyword evidence="10" id="KW-0862">Zinc</keyword>
<dbReference type="EC" id="2.3.2.27" evidence="4"/>
<feature type="transmembrane region" description="Helical" evidence="16">
    <location>
        <begin position="28"/>
        <end position="50"/>
    </location>
</feature>
<keyword evidence="5" id="KW-0808">Transferase</keyword>
<dbReference type="Pfam" id="PF13639">
    <property type="entry name" value="zf-RING_2"/>
    <property type="match status" value="1"/>
</dbReference>
<dbReference type="PANTHER" id="PTHR46913:SF1">
    <property type="entry name" value="RING-H2 FINGER PROTEIN ATL16"/>
    <property type="match status" value="1"/>
</dbReference>
<dbReference type="GO" id="GO:0016567">
    <property type="term" value="P:protein ubiquitination"/>
    <property type="evidence" value="ECO:0007669"/>
    <property type="project" value="InterPro"/>
</dbReference>
<dbReference type="GO" id="GO:0008270">
    <property type="term" value="F:zinc ion binding"/>
    <property type="evidence" value="ECO:0007669"/>
    <property type="project" value="UniProtKB-KW"/>
</dbReference>
<dbReference type="GO" id="GO:0061630">
    <property type="term" value="F:ubiquitin protein ligase activity"/>
    <property type="evidence" value="ECO:0007669"/>
    <property type="project" value="UniProtKB-EC"/>
</dbReference>
<dbReference type="Proteomes" id="UP000195402">
    <property type="component" value="Unassembled WGS sequence"/>
</dbReference>
<evidence type="ECO:0000256" key="5">
    <source>
        <dbReference type="ARBA" id="ARBA00022679"/>
    </source>
</evidence>
<dbReference type="FunFam" id="3.30.40.10:FF:000475">
    <property type="entry name" value="RING-H2 finger protein ATL3"/>
    <property type="match status" value="1"/>
</dbReference>
<evidence type="ECO:0000256" key="2">
    <source>
        <dbReference type="ARBA" id="ARBA00004167"/>
    </source>
</evidence>
<evidence type="ECO:0000256" key="9">
    <source>
        <dbReference type="ARBA" id="ARBA00022786"/>
    </source>
</evidence>
<evidence type="ECO:0000256" key="6">
    <source>
        <dbReference type="ARBA" id="ARBA00022692"/>
    </source>
</evidence>
<organism evidence="18 19">
    <name type="scientific">Macleaya cordata</name>
    <name type="common">Five-seeded plume-poppy</name>
    <name type="synonym">Bocconia cordata</name>
    <dbReference type="NCBI Taxonomy" id="56857"/>
    <lineage>
        <taxon>Eukaryota</taxon>
        <taxon>Viridiplantae</taxon>
        <taxon>Streptophyta</taxon>
        <taxon>Embryophyta</taxon>
        <taxon>Tracheophyta</taxon>
        <taxon>Spermatophyta</taxon>
        <taxon>Magnoliopsida</taxon>
        <taxon>Ranunculales</taxon>
        <taxon>Papaveraceae</taxon>
        <taxon>Papaveroideae</taxon>
        <taxon>Macleaya</taxon>
    </lineage>
</organism>
<dbReference type="OrthoDB" id="8062037at2759"/>